<feature type="transmembrane region" description="Helical" evidence="1">
    <location>
        <begin position="275"/>
        <end position="298"/>
    </location>
</feature>
<name>A0A238XV81_HALEZ</name>
<feature type="transmembrane region" description="Helical" evidence="1">
    <location>
        <begin position="144"/>
        <end position="170"/>
    </location>
</feature>
<feature type="transmembrane region" description="Helical" evidence="1">
    <location>
        <begin position="190"/>
        <end position="210"/>
    </location>
</feature>
<organism evidence="2 3">
    <name type="scientific">Halorubrum ezzemoulense</name>
    <name type="common">Halorubrum chaoviator</name>
    <dbReference type="NCBI Taxonomy" id="337243"/>
    <lineage>
        <taxon>Archaea</taxon>
        <taxon>Methanobacteriati</taxon>
        <taxon>Methanobacteriota</taxon>
        <taxon>Stenosarchaea group</taxon>
        <taxon>Halobacteria</taxon>
        <taxon>Halobacteriales</taxon>
        <taxon>Haloferacaceae</taxon>
        <taxon>Halorubrum</taxon>
    </lineage>
</organism>
<proteinExistence type="predicted"/>
<keyword evidence="1" id="KW-0812">Transmembrane</keyword>
<feature type="transmembrane region" description="Helical" evidence="1">
    <location>
        <begin position="217"/>
        <end position="236"/>
    </location>
</feature>
<dbReference type="RefSeq" id="WP_089308804.1">
    <property type="nucleotide sequence ID" value="NZ_FZNK01000006.1"/>
</dbReference>
<evidence type="ECO:0000313" key="2">
    <source>
        <dbReference type="EMBL" id="SNR62458.1"/>
    </source>
</evidence>
<feature type="transmembrane region" description="Helical" evidence="1">
    <location>
        <begin position="60"/>
        <end position="83"/>
    </location>
</feature>
<protein>
    <submittedName>
        <fullName evidence="2">Uncharacterized protein</fullName>
    </submittedName>
</protein>
<feature type="transmembrane region" description="Helical" evidence="1">
    <location>
        <begin position="304"/>
        <end position="329"/>
    </location>
</feature>
<accession>A0A238XV81</accession>
<keyword evidence="1" id="KW-1133">Transmembrane helix</keyword>
<dbReference type="Proteomes" id="UP000198297">
    <property type="component" value="Unassembled WGS sequence"/>
</dbReference>
<evidence type="ECO:0000313" key="3">
    <source>
        <dbReference type="Proteomes" id="UP000198297"/>
    </source>
</evidence>
<keyword evidence="1" id="KW-0472">Membrane</keyword>
<gene>
    <name evidence="2" type="ORF">SAMN06266787_106165</name>
</gene>
<reference evidence="2 3" key="1">
    <citation type="submission" date="2017-06" db="EMBL/GenBank/DDBJ databases">
        <authorList>
            <person name="Kim H.J."/>
            <person name="Triplett B.A."/>
        </authorList>
    </citation>
    <scope>NUCLEOTIDE SEQUENCE [LARGE SCALE GENOMIC DNA]</scope>
    <source>
        <strain evidence="2 3">DSM 19316</strain>
    </source>
</reference>
<feature type="transmembrane region" description="Helical" evidence="1">
    <location>
        <begin position="95"/>
        <end position="123"/>
    </location>
</feature>
<dbReference type="EMBL" id="FZNK01000006">
    <property type="protein sequence ID" value="SNR62458.1"/>
    <property type="molecule type" value="Genomic_DNA"/>
</dbReference>
<sequence length="369" mass="35740">MSWHAVDAVDRAVDATRRLLFPFEAVRWAKLAALAAGMAGGGAAASYVGASSLGASTAGLVGWATSTSTGVGAGPVGIGRIVGPAAERVAGLDDALLVAAAVGGLVAAFALVTCSVAFRLAFYDALATTEVALWRPFRTRFRQALGLSAVVTAGAVVAAIPAAAFTVVAADSAVSGAAGVEVGGVPGASEVAVVALGVTAGGVALIGTVGSRLTLELVAPAMVARDVGVLAGWRTVWASLRESLSDVAVYLAVHAVVAASAGIVRAVAVASVGGVVAAVGLVVLVLAAVPLGGVAALVETTAGAIVLATVLLCAVAAVAVLTLPVLIVARTYLTAYEVSTLAGLAPGLAPLAPTLVASDDSEPADGGPV</sequence>
<evidence type="ECO:0000256" key="1">
    <source>
        <dbReference type="SAM" id="Phobius"/>
    </source>
</evidence>
<feature type="transmembrane region" description="Helical" evidence="1">
    <location>
        <begin position="248"/>
        <end position="268"/>
    </location>
</feature>
<dbReference type="AlphaFoldDB" id="A0A238XV81"/>
<dbReference type="Pfam" id="PF24400">
    <property type="entry name" value="DUF7544"/>
    <property type="match status" value="1"/>
</dbReference>
<feature type="transmembrane region" description="Helical" evidence="1">
    <location>
        <begin position="28"/>
        <end position="48"/>
    </location>
</feature>
<dbReference type="InterPro" id="IPR055966">
    <property type="entry name" value="DUF7544"/>
</dbReference>